<keyword evidence="3" id="KW-1185">Reference proteome</keyword>
<feature type="signal peptide" evidence="1">
    <location>
        <begin position="1"/>
        <end position="16"/>
    </location>
</feature>
<dbReference type="EMBL" id="JAAIUW010000004">
    <property type="protein sequence ID" value="KAF7834170.1"/>
    <property type="molecule type" value="Genomic_DNA"/>
</dbReference>
<protein>
    <submittedName>
        <fullName evidence="2">Uncharacterized protein</fullName>
    </submittedName>
</protein>
<evidence type="ECO:0000313" key="2">
    <source>
        <dbReference type="EMBL" id="KAF7834170.1"/>
    </source>
</evidence>
<name>A0A834WWP1_9FABA</name>
<feature type="chain" id="PRO_5032694234" evidence="1">
    <location>
        <begin position="17"/>
        <end position="105"/>
    </location>
</feature>
<sequence length="105" mass="11295">MLHLLLLIFIVSKSVALKDLVLRAIPAMESHNPEACWVKVIVDGACKPSDVHTYREGNCAADVFGFLCLQYGLSFGFYFPSSFGGVAIVIEDDSCGVGSVRAVVV</sequence>
<keyword evidence="1" id="KW-0732">Signal</keyword>
<comment type="caution">
    <text evidence="2">The sequence shown here is derived from an EMBL/GenBank/DDBJ whole genome shotgun (WGS) entry which is preliminary data.</text>
</comment>
<evidence type="ECO:0000313" key="3">
    <source>
        <dbReference type="Proteomes" id="UP000634136"/>
    </source>
</evidence>
<dbReference type="Proteomes" id="UP000634136">
    <property type="component" value="Unassembled WGS sequence"/>
</dbReference>
<accession>A0A834WWP1</accession>
<evidence type="ECO:0000256" key="1">
    <source>
        <dbReference type="SAM" id="SignalP"/>
    </source>
</evidence>
<reference evidence="2" key="1">
    <citation type="submission" date="2020-09" db="EMBL/GenBank/DDBJ databases">
        <title>Genome-Enabled Discovery of Anthraquinone Biosynthesis in Senna tora.</title>
        <authorList>
            <person name="Kang S.-H."/>
            <person name="Pandey R.P."/>
            <person name="Lee C.-M."/>
            <person name="Sim J.-S."/>
            <person name="Jeong J.-T."/>
            <person name="Choi B.-S."/>
            <person name="Jung M."/>
            <person name="Ginzburg D."/>
            <person name="Zhao K."/>
            <person name="Won S.Y."/>
            <person name="Oh T.-J."/>
            <person name="Yu Y."/>
            <person name="Kim N.-H."/>
            <person name="Lee O.R."/>
            <person name="Lee T.-H."/>
            <person name="Bashyal P."/>
            <person name="Kim T.-S."/>
            <person name="Lee W.-H."/>
            <person name="Kawkins C."/>
            <person name="Kim C.-K."/>
            <person name="Kim J.S."/>
            <person name="Ahn B.O."/>
            <person name="Rhee S.Y."/>
            <person name="Sohng J.K."/>
        </authorList>
    </citation>
    <scope>NUCLEOTIDE SEQUENCE</scope>
    <source>
        <tissue evidence="2">Leaf</tissue>
    </source>
</reference>
<organism evidence="2 3">
    <name type="scientific">Senna tora</name>
    <dbReference type="NCBI Taxonomy" id="362788"/>
    <lineage>
        <taxon>Eukaryota</taxon>
        <taxon>Viridiplantae</taxon>
        <taxon>Streptophyta</taxon>
        <taxon>Embryophyta</taxon>
        <taxon>Tracheophyta</taxon>
        <taxon>Spermatophyta</taxon>
        <taxon>Magnoliopsida</taxon>
        <taxon>eudicotyledons</taxon>
        <taxon>Gunneridae</taxon>
        <taxon>Pentapetalae</taxon>
        <taxon>rosids</taxon>
        <taxon>fabids</taxon>
        <taxon>Fabales</taxon>
        <taxon>Fabaceae</taxon>
        <taxon>Caesalpinioideae</taxon>
        <taxon>Cassia clade</taxon>
        <taxon>Senna</taxon>
    </lineage>
</organism>
<dbReference type="AlphaFoldDB" id="A0A834WWP1"/>
<proteinExistence type="predicted"/>
<gene>
    <name evidence="2" type="ORF">G2W53_009029</name>
</gene>